<feature type="transmembrane region" description="Helical" evidence="5">
    <location>
        <begin position="7"/>
        <end position="26"/>
    </location>
</feature>
<evidence type="ECO:0000259" key="6">
    <source>
        <dbReference type="PROSITE" id="PS50928"/>
    </source>
</evidence>
<evidence type="ECO:0000313" key="8">
    <source>
        <dbReference type="Proteomes" id="UP000198577"/>
    </source>
</evidence>
<gene>
    <name evidence="7" type="ORF">SAMN05444406_104106</name>
</gene>
<dbReference type="PANTHER" id="PTHR43376">
    <property type="entry name" value="OLIGOPEPTIDE TRANSPORT SYSTEM PERMEASE PROTEIN"/>
    <property type="match status" value="1"/>
</dbReference>
<evidence type="ECO:0000256" key="4">
    <source>
        <dbReference type="ARBA" id="ARBA00023136"/>
    </source>
</evidence>
<dbReference type="SUPFAM" id="SSF161098">
    <property type="entry name" value="MetI-like"/>
    <property type="match status" value="1"/>
</dbReference>
<reference evidence="7 8" key="1">
    <citation type="submission" date="2016-10" db="EMBL/GenBank/DDBJ databases">
        <authorList>
            <person name="de Groot N.N."/>
        </authorList>
    </citation>
    <scope>NUCLEOTIDE SEQUENCE [LARGE SCALE GENOMIC DNA]</scope>
    <source>
        <strain evidence="7 8">DSM 20678</strain>
    </source>
</reference>
<dbReference type="OrthoDB" id="9773221at2"/>
<keyword evidence="8" id="KW-1185">Reference proteome</keyword>
<dbReference type="GO" id="GO:0055085">
    <property type="term" value="P:transmembrane transport"/>
    <property type="evidence" value="ECO:0007669"/>
    <property type="project" value="InterPro"/>
</dbReference>
<dbReference type="Pfam" id="PF00528">
    <property type="entry name" value="BPD_transp_1"/>
    <property type="match status" value="1"/>
</dbReference>
<evidence type="ECO:0000256" key="2">
    <source>
        <dbReference type="ARBA" id="ARBA00022692"/>
    </source>
</evidence>
<dbReference type="RefSeq" id="WP_025747205.1">
    <property type="nucleotide sequence ID" value="NZ_FOXR01000004.1"/>
</dbReference>
<feature type="domain" description="ABC transmembrane type-1" evidence="6">
    <location>
        <begin position="102"/>
        <end position="314"/>
    </location>
</feature>
<comment type="similarity">
    <text evidence="5">Belongs to the binding-protein-dependent transport system permease family.</text>
</comment>
<feature type="transmembrane region" description="Helical" evidence="5">
    <location>
        <begin position="250"/>
        <end position="275"/>
    </location>
</feature>
<evidence type="ECO:0000256" key="5">
    <source>
        <dbReference type="RuleBase" id="RU363032"/>
    </source>
</evidence>
<keyword evidence="2 5" id="KW-0812">Transmembrane</keyword>
<name>A0A1I5TFK2_9FIRM</name>
<sequence length="328" mass="35992">MNYVINRVIYLLAVFVIAVSGIFVLVNNMPGDPAYGLAVSIAQQRNMQIEQALEIARSMMGIDPDESLLTRYGKFMSNLLKGNLGYSAFYNTSVNDIISKSLPWTIFVISLATLLSFVVGIFLGALAAQKRGTVIEWIISTVSSIIQAIPPFILAVLILFVFSVTLRLLPLGGAYPVDVEPSFSFEFIYKMFLHALGPMLATAIPQMASWTLAMRGNTSQVMEEDFIRFAEIRGLRDSVIAKKYIRNNAVLPLVASLAIGVGYMLGGHTLVESIFNYPGIGFYFGKAIAVRDFGLLTGLFTLIVIGVIAATFIADFVYSLIDPRVKLK</sequence>
<dbReference type="Gene3D" id="1.10.3720.10">
    <property type="entry name" value="MetI-like"/>
    <property type="match status" value="1"/>
</dbReference>
<evidence type="ECO:0000256" key="3">
    <source>
        <dbReference type="ARBA" id="ARBA00022989"/>
    </source>
</evidence>
<dbReference type="InterPro" id="IPR000515">
    <property type="entry name" value="MetI-like"/>
</dbReference>
<evidence type="ECO:0000313" key="7">
    <source>
        <dbReference type="EMBL" id="SFP81815.1"/>
    </source>
</evidence>
<dbReference type="Proteomes" id="UP000198577">
    <property type="component" value="Unassembled WGS sequence"/>
</dbReference>
<comment type="subcellular location">
    <subcellularLocation>
        <location evidence="5">Cell membrane</location>
        <topology evidence="5">Multi-pass membrane protein</topology>
    </subcellularLocation>
    <subcellularLocation>
        <location evidence="1">Membrane</location>
        <topology evidence="1">Multi-pass membrane protein</topology>
    </subcellularLocation>
</comment>
<dbReference type="PROSITE" id="PS50928">
    <property type="entry name" value="ABC_TM1"/>
    <property type="match status" value="1"/>
</dbReference>
<keyword evidence="5" id="KW-0813">Transport</keyword>
<protein>
    <submittedName>
        <fullName evidence="7">Peptide/nickel transport system permease protein</fullName>
    </submittedName>
</protein>
<feature type="transmembrane region" description="Helical" evidence="5">
    <location>
        <begin position="191"/>
        <end position="213"/>
    </location>
</feature>
<accession>A0A1I5TFK2</accession>
<dbReference type="InterPro" id="IPR035906">
    <property type="entry name" value="MetI-like_sf"/>
</dbReference>
<dbReference type="AlphaFoldDB" id="A0A1I5TFK2"/>
<dbReference type="PANTHER" id="PTHR43376:SF1">
    <property type="entry name" value="OLIGOPEPTIDE TRANSPORT SYSTEM PERMEASE PROTEIN"/>
    <property type="match status" value="1"/>
</dbReference>
<dbReference type="GO" id="GO:0005886">
    <property type="term" value="C:plasma membrane"/>
    <property type="evidence" value="ECO:0007669"/>
    <property type="project" value="UniProtKB-SubCell"/>
</dbReference>
<keyword evidence="4 5" id="KW-0472">Membrane</keyword>
<feature type="transmembrane region" description="Helical" evidence="5">
    <location>
        <begin position="149"/>
        <end position="171"/>
    </location>
</feature>
<proteinExistence type="inferred from homology"/>
<dbReference type="EMBL" id="FOXR01000004">
    <property type="protein sequence ID" value="SFP81815.1"/>
    <property type="molecule type" value="Genomic_DNA"/>
</dbReference>
<dbReference type="STRING" id="937334.SAMN05444406_104106"/>
<feature type="transmembrane region" description="Helical" evidence="5">
    <location>
        <begin position="295"/>
        <end position="321"/>
    </location>
</feature>
<evidence type="ECO:0000256" key="1">
    <source>
        <dbReference type="ARBA" id="ARBA00004141"/>
    </source>
</evidence>
<keyword evidence="3 5" id="KW-1133">Transmembrane helix</keyword>
<organism evidence="7 8">
    <name type="scientific">Caldicoprobacter faecalis</name>
    <dbReference type="NCBI Taxonomy" id="937334"/>
    <lineage>
        <taxon>Bacteria</taxon>
        <taxon>Bacillati</taxon>
        <taxon>Bacillota</taxon>
        <taxon>Clostridia</taxon>
        <taxon>Caldicoprobacterales</taxon>
        <taxon>Caldicoprobacteraceae</taxon>
        <taxon>Caldicoprobacter</taxon>
    </lineage>
</organism>
<feature type="transmembrane region" description="Helical" evidence="5">
    <location>
        <begin position="104"/>
        <end position="128"/>
    </location>
</feature>